<sequence>MDIHPFILQTSPTPSPINSLFSCYDHHHFFSSIHLVEILISSRFPMSNKVM</sequence>
<dbReference type="EMBL" id="HACA01009219">
    <property type="protein sequence ID" value="CDW26580.1"/>
    <property type="molecule type" value="Transcribed_RNA"/>
</dbReference>
<reference evidence="1" key="1">
    <citation type="submission" date="2014-05" db="EMBL/GenBank/DDBJ databases">
        <authorList>
            <person name="Chronopoulou M."/>
        </authorList>
    </citation>
    <scope>NUCLEOTIDE SEQUENCE</scope>
    <source>
        <tissue evidence="1">Whole organism</tissue>
    </source>
</reference>
<evidence type="ECO:0000313" key="1">
    <source>
        <dbReference type="EMBL" id="CDW26580.1"/>
    </source>
</evidence>
<dbReference type="AlphaFoldDB" id="A0A0K2TL97"/>
<protein>
    <submittedName>
        <fullName evidence="1">Uncharacterized protein</fullName>
    </submittedName>
</protein>
<organism evidence="1">
    <name type="scientific">Lepeophtheirus salmonis</name>
    <name type="common">Salmon louse</name>
    <name type="synonym">Caligus salmonis</name>
    <dbReference type="NCBI Taxonomy" id="72036"/>
    <lineage>
        <taxon>Eukaryota</taxon>
        <taxon>Metazoa</taxon>
        <taxon>Ecdysozoa</taxon>
        <taxon>Arthropoda</taxon>
        <taxon>Crustacea</taxon>
        <taxon>Multicrustacea</taxon>
        <taxon>Hexanauplia</taxon>
        <taxon>Copepoda</taxon>
        <taxon>Siphonostomatoida</taxon>
        <taxon>Caligidae</taxon>
        <taxon>Lepeophtheirus</taxon>
    </lineage>
</organism>
<proteinExistence type="predicted"/>
<accession>A0A0K2TL97</accession>
<name>A0A0K2TL97_LEPSM</name>